<dbReference type="CDD" id="cd05374">
    <property type="entry name" value="17beta-HSD-like_SDR_c"/>
    <property type="match status" value="1"/>
</dbReference>
<dbReference type="Pfam" id="PF00106">
    <property type="entry name" value="adh_short"/>
    <property type="match status" value="1"/>
</dbReference>
<reference evidence="6" key="1">
    <citation type="submission" date="2018-12" db="EMBL/GenBank/DDBJ databases">
        <title>Tengunoibacter tsumagoiensis gen. nov., sp. nov., Dictyobacter kobayashii sp. nov., D. alpinus sp. nov., and D. joshuensis sp. nov. and description of Dictyobacteraceae fam. nov. within the order Ktedonobacterales isolated from Tengu-no-mugimeshi.</title>
        <authorList>
            <person name="Wang C.M."/>
            <person name="Zheng Y."/>
            <person name="Sakai Y."/>
            <person name="Toyoda A."/>
            <person name="Minakuchi Y."/>
            <person name="Abe K."/>
            <person name="Yokota A."/>
            <person name="Yabe S."/>
        </authorList>
    </citation>
    <scope>NUCLEOTIDE SEQUENCE [LARGE SCALE GENOMIC DNA]</scope>
    <source>
        <strain evidence="6">Uno16</strain>
    </source>
</reference>
<evidence type="ECO:0000313" key="6">
    <source>
        <dbReference type="Proteomes" id="UP000287171"/>
    </source>
</evidence>
<dbReference type="InterPro" id="IPR057326">
    <property type="entry name" value="KR_dom"/>
</dbReference>
<dbReference type="OrthoDB" id="9775296at2"/>
<accession>A0A402BJW8</accession>
<dbReference type="InterPro" id="IPR020904">
    <property type="entry name" value="Sc_DH/Rdtase_CS"/>
</dbReference>
<dbReference type="PANTHER" id="PTHR43391">
    <property type="entry name" value="RETINOL DEHYDROGENASE-RELATED"/>
    <property type="match status" value="1"/>
</dbReference>
<dbReference type="InterPro" id="IPR002347">
    <property type="entry name" value="SDR_fam"/>
</dbReference>
<dbReference type="PRINTS" id="PR00080">
    <property type="entry name" value="SDRFAMILY"/>
</dbReference>
<comment type="caution">
    <text evidence="5">The sequence shown here is derived from an EMBL/GenBank/DDBJ whole genome shotgun (WGS) entry which is preliminary data.</text>
</comment>
<dbReference type="SMART" id="SM00822">
    <property type="entry name" value="PKS_KR"/>
    <property type="match status" value="1"/>
</dbReference>
<evidence type="ECO:0000256" key="3">
    <source>
        <dbReference type="RuleBase" id="RU000363"/>
    </source>
</evidence>
<evidence type="ECO:0000259" key="4">
    <source>
        <dbReference type="SMART" id="SM00822"/>
    </source>
</evidence>
<dbReference type="GO" id="GO:0005829">
    <property type="term" value="C:cytosol"/>
    <property type="evidence" value="ECO:0007669"/>
    <property type="project" value="TreeGrafter"/>
</dbReference>
<dbReference type="SUPFAM" id="SSF51735">
    <property type="entry name" value="NAD(P)-binding Rossmann-fold domains"/>
    <property type="match status" value="1"/>
</dbReference>
<keyword evidence="6" id="KW-1185">Reference proteome</keyword>
<dbReference type="AlphaFoldDB" id="A0A402BJW8"/>
<dbReference type="PROSITE" id="PS00061">
    <property type="entry name" value="ADH_SHORT"/>
    <property type="match status" value="1"/>
</dbReference>
<protein>
    <submittedName>
        <fullName evidence="5">Short-chain dehydrogenase/reductase</fullName>
    </submittedName>
</protein>
<dbReference type="RefSeq" id="WP_126631579.1">
    <property type="nucleotide sequence ID" value="NZ_BIFT01000002.1"/>
</dbReference>
<name>A0A402BJW8_9CHLR</name>
<comment type="similarity">
    <text evidence="1 3">Belongs to the short-chain dehydrogenases/reductases (SDR) family.</text>
</comment>
<feature type="domain" description="Ketoreductase" evidence="4">
    <location>
        <begin position="8"/>
        <end position="192"/>
    </location>
</feature>
<dbReference type="Proteomes" id="UP000287171">
    <property type="component" value="Unassembled WGS sequence"/>
</dbReference>
<keyword evidence="2" id="KW-0560">Oxidoreductase</keyword>
<sequence>MSSVQNEKIALVTGTSSGIGLSTAVLLAQRGYTVVATLRDTKKAGSLEERARSAGVTLDIRALDVQDDTSVADCVQQVLQTYGHIDLLVNNAGAGYLGTMEQTSDEDLRRTMEVNFFGVWRMTQAVFPAMRAAGAGRILTVSSVGGIIGQPFNDAYCAAKFAVEGFMESLAPVAQRLGIDVAVIEPGPVNTNFVASVVATSATPTDEQQRIYGPMFEVYMGGSQERFASLGQTPDQIAEIIIQAVAEDHPHFRYATSDLVKGMVAQKYTDPTGDNMVKFFNSRLGKN</sequence>
<dbReference type="Gene3D" id="3.40.50.720">
    <property type="entry name" value="NAD(P)-binding Rossmann-like Domain"/>
    <property type="match status" value="1"/>
</dbReference>
<dbReference type="PANTHER" id="PTHR43391:SF86">
    <property type="entry name" value="SHORT-CHAIN DEHYDROGENASE_REDUCTASE FAMILY PROTEIN"/>
    <property type="match status" value="1"/>
</dbReference>
<organism evidence="5 6">
    <name type="scientific">Dictyobacter alpinus</name>
    <dbReference type="NCBI Taxonomy" id="2014873"/>
    <lineage>
        <taxon>Bacteria</taxon>
        <taxon>Bacillati</taxon>
        <taxon>Chloroflexota</taxon>
        <taxon>Ktedonobacteria</taxon>
        <taxon>Ktedonobacterales</taxon>
        <taxon>Dictyobacteraceae</taxon>
        <taxon>Dictyobacter</taxon>
    </lineage>
</organism>
<evidence type="ECO:0000313" key="5">
    <source>
        <dbReference type="EMBL" id="GCE31635.1"/>
    </source>
</evidence>
<dbReference type="PRINTS" id="PR00081">
    <property type="entry name" value="GDHRDH"/>
</dbReference>
<dbReference type="GO" id="GO:0016491">
    <property type="term" value="F:oxidoreductase activity"/>
    <property type="evidence" value="ECO:0007669"/>
    <property type="project" value="UniProtKB-KW"/>
</dbReference>
<dbReference type="InterPro" id="IPR036291">
    <property type="entry name" value="NAD(P)-bd_dom_sf"/>
</dbReference>
<gene>
    <name evidence="5" type="ORF">KDA_71190</name>
</gene>
<evidence type="ECO:0000256" key="1">
    <source>
        <dbReference type="ARBA" id="ARBA00006484"/>
    </source>
</evidence>
<evidence type="ECO:0000256" key="2">
    <source>
        <dbReference type="ARBA" id="ARBA00023002"/>
    </source>
</evidence>
<proteinExistence type="inferred from homology"/>
<dbReference type="EMBL" id="BIFT01000002">
    <property type="protein sequence ID" value="GCE31635.1"/>
    <property type="molecule type" value="Genomic_DNA"/>
</dbReference>